<feature type="domain" description="UspA" evidence="3">
    <location>
        <begin position="44"/>
        <end position="179"/>
    </location>
</feature>
<reference evidence="4 5" key="1">
    <citation type="submission" date="2019-03" db="EMBL/GenBank/DDBJ databases">
        <title>Genome Sequencing and Assembly of Various Microbes Isolated from Partially Reclaimed Soil and Acid Mine Drainage (AMD) Site.</title>
        <authorList>
            <person name="Steinbock B."/>
            <person name="Bechtold R."/>
            <person name="Sevigny J.L."/>
            <person name="Thomas D."/>
            <person name="Cuthill L.R."/>
            <person name="Aveiro Johannsen E.J."/>
            <person name="Thomas K."/>
            <person name="Ghosh A."/>
        </authorList>
    </citation>
    <scope>NUCLEOTIDE SEQUENCE [LARGE SCALE GENOMIC DNA]</scope>
    <source>
        <strain evidence="4 5">S-A3</strain>
    </source>
</reference>
<sequence length="359" mass="38103">MTDHPSPDREREEPHETTLGEEAVRDRVPSGGGQSRSLDATGEIVVGIDGSEQSLGALRWAAREARRRGRPVRLVTAYSLPVFSGSGFDTGYATVDEAALTQGVEELLNHAADQVRDVGVELRATVETGDPSGALLELSRTAELLVLGSRGRGGLLGRLLGTVSTAVPAHSKCPTGVVPLPWAQQHLGAEELTSTRALVDRVVVGSDGSTQARAAMLYAAEEARLLGVPLTVLCALPPVSGALAWMPTAVDFEVMYDDVARALNGGVAWLESWFPDLEIGSELADGAPVQVLVEQTRRNGLVVMGTRGRGGFAGMLLGSTSQGVLHNAAGPVLIVPDRYDERIETRKDFDSDDIRPWDA</sequence>
<evidence type="ECO:0000259" key="3">
    <source>
        <dbReference type="Pfam" id="PF00582"/>
    </source>
</evidence>
<feature type="domain" description="UspA" evidence="3">
    <location>
        <begin position="200"/>
        <end position="336"/>
    </location>
</feature>
<dbReference type="PANTHER" id="PTHR46268">
    <property type="entry name" value="STRESS RESPONSE PROTEIN NHAX"/>
    <property type="match status" value="1"/>
</dbReference>
<dbReference type="EMBL" id="SMZT01000001">
    <property type="protein sequence ID" value="TDL46662.1"/>
    <property type="molecule type" value="Genomic_DNA"/>
</dbReference>
<dbReference type="PRINTS" id="PR01438">
    <property type="entry name" value="UNVRSLSTRESS"/>
</dbReference>
<organism evidence="4 5">
    <name type="scientific">Kocuria rosea</name>
    <name type="common">Deinococcus erythromyxa</name>
    <name type="synonym">Micrococcus rubens</name>
    <dbReference type="NCBI Taxonomy" id="1275"/>
    <lineage>
        <taxon>Bacteria</taxon>
        <taxon>Bacillati</taxon>
        <taxon>Actinomycetota</taxon>
        <taxon>Actinomycetes</taxon>
        <taxon>Micrococcales</taxon>
        <taxon>Micrococcaceae</taxon>
        <taxon>Kocuria</taxon>
    </lineage>
</organism>
<comment type="similarity">
    <text evidence="1">Belongs to the universal stress protein A family.</text>
</comment>
<dbReference type="PANTHER" id="PTHR46268:SF6">
    <property type="entry name" value="UNIVERSAL STRESS PROTEIN UP12"/>
    <property type="match status" value="1"/>
</dbReference>
<feature type="region of interest" description="Disordered" evidence="2">
    <location>
        <begin position="1"/>
        <end position="38"/>
    </location>
</feature>
<dbReference type="Gene3D" id="3.40.50.620">
    <property type="entry name" value="HUPs"/>
    <property type="match status" value="2"/>
</dbReference>
<evidence type="ECO:0000256" key="1">
    <source>
        <dbReference type="ARBA" id="ARBA00008791"/>
    </source>
</evidence>
<feature type="compositionally biased region" description="Basic and acidic residues" evidence="2">
    <location>
        <begin position="1"/>
        <end position="28"/>
    </location>
</feature>
<accession>A0A4R5YPM6</accession>
<dbReference type="Pfam" id="PF00582">
    <property type="entry name" value="Usp"/>
    <property type="match status" value="2"/>
</dbReference>
<dbReference type="Proteomes" id="UP000295163">
    <property type="component" value="Unassembled WGS sequence"/>
</dbReference>
<evidence type="ECO:0000256" key="2">
    <source>
        <dbReference type="SAM" id="MobiDB-lite"/>
    </source>
</evidence>
<dbReference type="SUPFAM" id="SSF52402">
    <property type="entry name" value="Adenine nucleotide alpha hydrolases-like"/>
    <property type="match status" value="2"/>
</dbReference>
<evidence type="ECO:0000313" key="4">
    <source>
        <dbReference type="EMBL" id="TDL46662.1"/>
    </source>
</evidence>
<dbReference type="InterPro" id="IPR006015">
    <property type="entry name" value="Universal_stress_UspA"/>
</dbReference>
<comment type="caution">
    <text evidence="4">The sequence shown here is derived from an EMBL/GenBank/DDBJ whole genome shotgun (WGS) entry which is preliminary data.</text>
</comment>
<gene>
    <name evidence="4" type="ORF">E2R59_01180</name>
</gene>
<protein>
    <submittedName>
        <fullName evidence="4">Universal stress protein</fullName>
    </submittedName>
</protein>
<dbReference type="AlphaFoldDB" id="A0A4R5YPM6"/>
<dbReference type="GeneID" id="64346006"/>
<dbReference type="InterPro" id="IPR006016">
    <property type="entry name" value="UspA"/>
</dbReference>
<dbReference type="InterPro" id="IPR014729">
    <property type="entry name" value="Rossmann-like_a/b/a_fold"/>
</dbReference>
<evidence type="ECO:0000313" key="5">
    <source>
        <dbReference type="Proteomes" id="UP000295163"/>
    </source>
</evidence>
<name>A0A4R5YPM6_KOCRO</name>
<proteinExistence type="inferred from homology"/>
<dbReference type="RefSeq" id="WP_133408930.1">
    <property type="nucleotide sequence ID" value="NZ_SMZT01000001.1"/>
</dbReference>